<protein>
    <submittedName>
        <fullName evidence="1">Uncharacterized protein</fullName>
    </submittedName>
</protein>
<keyword evidence="2" id="KW-1185">Reference proteome</keyword>
<proteinExistence type="predicted"/>
<dbReference type="EMBL" id="CM044702">
    <property type="protein sequence ID" value="KAI5675284.1"/>
    <property type="molecule type" value="Genomic_DNA"/>
</dbReference>
<evidence type="ECO:0000313" key="2">
    <source>
        <dbReference type="Proteomes" id="UP001060085"/>
    </source>
</evidence>
<dbReference type="Proteomes" id="UP001060085">
    <property type="component" value="Linkage Group LG02"/>
</dbReference>
<name>A0ACC0BRN8_CATRO</name>
<sequence length="202" mass="23224">MKWSFMLLPPVDRLHCHLVSGLHAIYSTSWVAHSSVIRVTTLFLPDYGHCCRMRVLLGGSLGMLPVLRICTGIWTWIYLYFPMFALPVRQGTEACKPYIKQFPMLGYKNENKLLDIRLGECRTGCRRFGLAGFPRYISVQPIQLQEACRPPNNRMYVLRNTFVEALWIESLKDTESREYSQWLSLTDSSRYVTPGSVGFGCT</sequence>
<gene>
    <name evidence="1" type="ORF">M9H77_06234</name>
</gene>
<evidence type="ECO:0000313" key="1">
    <source>
        <dbReference type="EMBL" id="KAI5675284.1"/>
    </source>
</evidence>
<accession>A0ACC0BRN8</accession>
<comment type="caution">
    <text evidence="1">The sequence shown here is derived from an EMBL/GenBank/DDBJ whole genome shotgun (WGS) entry which is preliminary data.</text>
</comment>
<organism evidence="1 2">
    <name type="scientific">Catharanthus roseus</name>
    <name type="common">Madagascar periwinkle</name>
    <name type="synonym">Vinca rosea</name>
    <dbReference type="NCBI Taxonomy" id="4058"/>
    <lineage>
        <taxon>Eukaryota</taxon>
        <taxon>Viridiplantae</taxon>
        <taxon>Streptophyta</taxon>
        <taxon>Embryophyta</taxon>
        <taxon>Tracheophyta</taxon>
        <taxon>Spermatophyta</taxon>
        <taxon>Magnoliopsida</taxon>
        <taxon>eudicotyledons</taxon>
        <taxon>Gunneridae</taxon>
        <taxon>Pentapetalae</taxon>
        <taxon>asterids</taxon>
        <taxon>lamiids</taxon>
        <taxon>Gentianales</taxon>
        <taxon>Apocynaceae</taxon>
        <taxon>Rauvolfioideae</taxon>
        <taxon>Vinceae</taxon>
        <taxon>Catharanthinae</taxon>
        <taxon>Catharanthus</taxon>
    </lineage>
</organism>
<reference evidence="2" key="1">
    <citation type="journal article" date="2023" name="Nat. Plants">
        <title>Single-cell RNA sequencing provides a high-resolution roadmap for understanding the multicellular compartmentation of specialized metabolism.</title>
        <authorList>
            <person name="Sun S."/>
            <person name="Shen X."/>
            <person name="Li Y."/>
            <person name="Li Y."/>
            <person name="Wang S."/>
            <person name="Li R."/>
            <person name="Zhang H."/>
            <person name="Shen G."/>
            <person name="Guo B."/>
            <person name="Wei J."/>
            <person name="Xu J."/>
            <person name="St-Pierre B."/>
            <person name="Chen S."/>
            <person name="Sun C."/>
        </authorList>
    </citation>
    <scope>NUCLEOTIDE SEQUENCE [LARGE SCALE GENOMIC DNA]</scope>
</reference>